<feature type="compositionally biased region" description="Polar residues" evidence="1">
    <location>
        <begin position="1"/>
        <end position="10"/>
    </location>
</feature>
<evidence type="ECO:0000256" key="1">
    <source>
        <dbReference type="SAM" id="MobiDB-lite"/>
    </source>
</evidence>
<reference evidence="2 3" key="1">
    <citation type="submission" date="2018-02" db="EMBL/GenBank/DDBJ databases">
        <title>Genomic Encyclopedia of Archaeal and Bacterial Type Strains, Phase II (KMG-II): from individual species to whole genera.</title>
        <authorList>
            <person name="Goeker M."/>
        </authorList>
    </citation>
    <scope>NUCLEOTIDE SEQUENCE [LARGE SCALE GENOMIC DNA]</scope>
    <source>
        <strain evidence="2 3">DSM 29526</strain>
    </source>
</reference>
<organism evidence="2 3">
    <name type="scientific">Neolewinella xylanilytica</name>
    <dbReference type="NCBI Taxonomy" id="1514080"/>
    <lineage>
        <taxon>Bacteria</taxon>
        <taxon>Pseudomonadati</taxon>
        <taxon>Bacteroidota</taxon>
        <taxon>Saprospiria</taxon>
        <taxon>Saprospirales</taxon>
        <taxon>Lewinellaceae</taxon>
        <taxon>Neolewinella</taxon>
    </lineage>
</organism>
<dbReference type="Proteomes" id="UP000237662">
    <property type="component" value="Unassembled WGS sequence"/>
</dbReference>
<dbReference type="OrthoDB" id="10007163at2"/>
<dbReference type="AlphaFoldDB" id="A0A2S6I3J9"/>
<gene>
    <name evidence="2" type="ORF">CLV84_2662</name>
</gene>
<dbReference type="RefSeq" id="WP_104420246.1">
    <property type="nucleotide sequence ID" value="NZ_PTJC01000006.1"/>
</dbReference>
<keyword evidence="3" id="KW-1185">Reference proteome</keyword>
<sequence length="191" mass="21150">MPNSIYQNGSVHEGIEADPYDAYESWQDEAGDFESDFNESGDAERSRSRTGTAASAVLRRMQRQIYSLRRQLLQLSQTPGSPASIHRRLQQLERSTAGMQQSQLMALLLDQPQLQSIRFAGASESQTVEESSFDKKSLLLLQLLGQDGLNGSKGGGNASLQSLLPLLLLQDDKGEKNDQLFTFLLISQLCK</sequence>
<evidence type="ECO:0000313" key="3">
    <source>
        <dbReference type="Proteomes" id="UP000237662"/>
    </source>
</evidence>
<protein>
    <submittedName>
        <fullName evidence="2">Uncharacterized protein</fullName>
    </submittedName>
</protein>
<proteinExistence type="predicted"/>
<accession>A0A2S6I3J9</accession>
<name>A0A2S6I3J9_9BACT</name>
<feature type="compositionally biased region" description="Acidic residues" evidence="1">
    <location>
        <begin position="16"/>
        <end position="41"/>
    </location>
</feature>
<feature type="region of interest" description="Disordered" evidence="1">
    <location>
        <begin position="1"/>
        <end position="54"/>
    </location>
</feature>
<comment type="caution">
    <text evidence="2">The sequence shown here is derived from an EMBL/GenBank/DDBJ whole genome shotgun (WGS) entry which is preliminary data.</text>
</comment>
<dbReference type="EMBL" id="PTJC01000006">
    <property type="protein sequence ID" value="PPK85756.1"/>
    <property type="molecule type" value="Genomic_DNA"/>
</dbReference>
<evidence type="ECO:0000313" key="2">
    <source>
        <dbReference type="EMBL" id="PPK85756.1"/>
    </source>
</evidence>